<evidence type="ECO:0000313" key="2">
    <source>
        <dbReference type="EMBL" id="QEC76291.1"/>
    </source>
</evidence>
<dbReference type="KEGG" id="mgk:FSB76_10170"/>
<dbReference type="AlphaFoldDB" id="A0A5B8VYF6"/>
<dbReference type="OrthoDB" id="801525at2"/>
<proteinExistence type="predicted"/>
<dbReference type="RefSeq" id="WP_147053468.1">
    <property type="nucleotide sequence ID" value="NZ_CP042437.1"/>
</dbReference>
<evidence type="ECO:0008006" key="4">
    <source>
        <dbReference type="Google" id="ProtNLM"/>
    </source>
</evidence>
<accession>A0A5B8VYF6</accession>
<gene>
    <name evidence="2" type="ORF">FSB76_10170</name>
</gene>
<protein>
    <recommendedName>
        <fullName evidence="4">Glycoside hydrolase</fullName>
    </recommendedName>
</protein>
<keyword evidence="3" id="KW-1185">Reference proteome</keyword>
<reference evidence="2 3" key="1">
    <citation type="journal article" date="2013" name="J. Microbiol.">
        <title>Mucilaginibacter ginsenosidivorax sp. nov., with ginsenoside converting activity isolated from sediment.</title>
        <authorList>
            <person name="Kim J.K."/>
            <person name="Choi T.E."/>
            <person name="Liu Q.M."/>
            <person name="Park H.Y."/>
            <person name="Yi T.H."/>
            <person name="Yoon M.H."/>
            <person name="Kim S.C."/>
            <person name="Im W.T."/>
        </authorList>
    </citation>
    <scope>NUCLEOTIDE SEQUENCE [LARGE SCALE GENOMIC DNA]</scope>
    <source>
        <strain evidence="2 3">KHI28</strain>
    </source>
</reference>
<keyword evidence="1" id="KW-0732">Signal</keyword>
<evidence type="ECO:0000313" key="3">
    <source>
        <dbReference type="Proteomes" id="UP000321362"/>
    </source>
</evidence>
<dbReference type="Proteomes" id="UP000321362">
    <property type="component" value="Chromosome"/>
</dbReference>
<organism evidence="2 3">
    <name type="scientific">Mucilaginibacter ginsenosidivorax</name>
    <dbReference type="NCBI Taxonomy" id="862126"/>
    <lineage>
        <taxon>Bacteria</taxon>
        <taxon>Pseudomonadati</taxon>
        <taxon>Bacteroidota</taxon>
        <taxon>Sphingobacteriia</taxon>
        <taxon>Sphingobacteriales</taxon>
        <taxon>Sphingobacteriaceae</taxon>
        <taxon>Mucilaginibacter</taxon>
    </lineage>
</organism>
<dbReference type="EMBL" id="CP042437">
    <property type="protein sequence ID" value="QEC76291.1"/>
    <property type="molecule type" value="Genomic_DNA"/>
</dbReference>
<sequence length="119" mass="12454">MKPGILITTLLSGCFALCFVAATSLDGKWTGALRQADSTAYPLTYNFTLIGDSVAGTAKSPLGEFPIDQGKLDTAGLHFKVTVNGLDVYHNGTVYADSIGMNISLNGSVVHCTLNRAGN</sequence>
<feature type="chain" id="PRO_5022804615" description="Glycoside hydrolase" evidence="1">
    <location>
        <begin position="22"/>
        <end position="119"/>
    </location>
</feature>
<evidence type="ECO:0000256" key="1">
    <source>
        <dbReference type="SAM" id="SignalP"/>
    </source>
</evidence>
<feature type="signal peptide" evidence="1">
    <location>
        <begin position="1"/>
        <end position="21"/>
    </location>
</feature>
<name>A0A5B8VYF6_9SPHI</name>